<gene>
    <name evidence="4" type="ORF">Sradi_5705800</name>
</gene>
<dbReference type="EMBL" id="JACGWJ010000026">
    <property type="protein sequence ID" value="KAL0313065.1"/>
    <property type="molecule type" value="Genomic_DNA"/>
</dbReference>
<dbReference type="GO" id="GO:0019354">
    <property type="term" value="P:siroheme biosynthetic process"/>
    <property type="evidence" value="ECO:0007669"/>
    <property type="project" value="TreeGrafter"/>
</dbReference>
<dbReference type="PANTHER" id="PTHR45790">
    <property type="entry name" value="SIROHEME SYNTHASE-RELATED"/>
    <property type="match status" value="1"/>
</dbReference>
<dbReference type="InterPro" id="IPR014777">
    <property type="entry name" value="4pyrrole_Mease_sub1"/>
</dbReference>
<dbReference type="AlphaFoldDB" id="A0AAW2L1D5"/>
<dbReference type="SUPFAM" id="SSF53790">
    <property type="entry name" value="Tetrapyrrole methylase"/>
    <property type="match status" value="1"/>
</dbReference>
<sequence length="211" mass="22909">MRQSPPKTHPSPLTFQEGQSRQGETAGFRPATAKCSYPTPRQTLFNSLFLCSLPEKNQEKQVAFVVVWPTQGGDCDGVPVNGSTRGRSSGEVGANPRKENPSFVFFVTIVLDRSLEEEIHELLLSFAEAGANVVRLKGSDPLVFGRGGEEMDFLQQQGIEVKVIPGITAAELGIPLTHRVFATSVRFLTVCIAILLMLRSAPVGEEIEPGT</sequence>
<organism evidence="4">
    <name type="scientific">Sesamum radiatum</name>
    <name type="common">Black benniseed</name>
    <dbReference type="NCBI Taxonomy" id="300843"/>
    <lineage>
        <taxon>Eukaryota</taxon>
        <taxon>Viridiplantae</taxon>
        <taxon>Streptophyta</taxon>
        <taxon>Embryophyta</taxon>
        <taxon>Tracheophyta</taxon>
        <taxon>Spermatophyta</taxon>
        <taxon>Magnoliopsida</taxon>
        <taxon>eudicotyledons</taxon>
        <taxon>Gunneridae</taxon>
        <taxon>Pentapetalae</taxon>
        <taxon>asterids</taxon>
        <taxon>lamiids</taxon>
        <taxon>Lamiales</taxon>
        <taxon>Pedaliaceae</taxon>
        <taxon>Sesamum</taxon>
    </lineage>
</organism>
<dbReference type="InterPro" id="IPR035996">
    <property type="entry name" value="4pyrrol_Methylase_sf"/>
</dbReference>
<dbReference type="InterPro" id="IPR050161">
    <property type="entry name" value="Siro_Cobalamin_biosynth"/>
</dbReference>
<proteinExistence type="predicted"/>
<evidence type="ECO:0000256" key="1">
    <source>
        <dbReference type="ARBA" id="ARBA00023244"/>
    </source>
</evidence>
<dbReference type="Pfam" id="PF00590">
    <property type="entry name" value="TP_methylase"/>
    <property type="match status" value="1"/>
</dbReference>
<dbReference type="PANTHER" id="PTHR45790:SF3">
    <property type="entry name" value="S-ADENOSYL-L-METHIONINE-DEPENDENT UROPORPHYRINOGEN III METHYLTRANSFERASE, CHLOROPLASTIC"/>
    <property type="match status" value="1"/>
</dbReference>
<feature type="compositionally biased region" description="Polar residues" evidence="2">
    <location>
        <begin position="1"/>
        <end position="23"/>
    </location>
</feature>
<feature type="region of interest" description="Disordered" evidence="2">
    <location>
        <begin position="1"/>
        <end position="34"/>
    </location>
</feature>
<keyword evidence="1" id="KW-0627">Porphyrin biosynthesis</keyword>
<dbReference type="Gene3D" id="3.40.1010.10">
    <property type="entry name" value="Cobalt-precorrin-4 Transmethylase, Domain 1"/>
    <property type="match status" value="1"/>
</dbReference>
<dbReference type="GO" id="GO:0004851">
    <property type="term" value="F:uroporphyrin-III C-methyltransferase activity"/>
    <property type="evidence" value="ECO:0007669"/>
    <property type="project" value="TreeGrafter"/>
</dbReference>
<comment type="caution">
    <text evidence="4">The sequence shown here is derived from an EMBL/GenBank/DDBJ whole genome shotgun (WGS) entry which is preliminary data.</text>
</comment>
<feature type="domain" description="Tetrapyrrole methylase" evidence="3">
    <location>
        <begin position="116"/>
        <end position="184"/>
    </location>
</feature>
<reference evidence="4" key="2">
    <citation type="journal article" date="2024" name="Plant">
        <title>Genomic evolution and insights into agronomic trait innovations of Sesamum species.</title>
        <authorList>
            <person name="Miao H."/>
            <person name="Wang L."/>
            <person name="Qu L."/>
            <person name="Liu H."/>
            <person name="Sun Y."/>
            <person name="Le M."/>
            <person name="Wang Q."/>
            <person name="Wei S."/>
            <person name="Zheng Y."/>
            <person name="Lin W."/>
            <person name="Duan Y."/>
            <person name="Cao H."/>
            <person name="Xiong S."/>
            <person name="Wang X."/>
            <person name="Wei L."/>
            <person name="Li C."/>
            <person name="Ma Q."/>
            <person name="Ju M."/>
            <person name="Zhao R."/>
            <person name="Li G."/>
            <person name="Mu C."/>
            <person name="Tian Q."/>
            <person name="Mei H."/>
            <person name="Zhang T."/>
            <person name="Gao T."/>
            <person name="Zhang H."/>
        </authorList>
    </citation>
    <scope>NUCLEOTIDE SEQUENCE</scope>
    <source>
        <strain evidence="4">G02</strain>
    </source>
</reference>
<evidence type="ECO:0000256" key="2">
    <source>
        <dbReference type="SAM" id="MobiDB-lite"/>
    </source>
</evidence>
<accession>A0AAW2L1D5</accession>
<reference evidence="4" key="1">
    <citation type="submission" date="2020-06" db="EMBL/GenBank/DDBJ databases">
        <authorList>
            <person name="Li T."/>
            <person name="Hu X."/>
            <person name="Zhang T."/>
            <person name="Song X."/>
            <person name="Zhang H."/>
            <person name="Dai N."/>
            <person name="Sheng W."/>
            <person name="Hou X."/>
            <person name="Wei L."/>
        </authorList>
    </citation>
    <scope>NUCLEOTIDE SEQUENCE</scope>
    <source>
        <strain evidence="4">G02</strain>
        <tissue evidence="4">Leaf</tissue>
    </source>
</reference>
<evidence type="ECO:0000259" key="3">
    <source>
        <dbReference type="Pfam" id="PF00590"/>
    </source>
</evidence>
<dbReference type="InterPro" id="IPR000878">
    <property type="entry name" value="4pyrrol_Mease"/>
</dbReference>
<protein>
    <submittedName>
        <fullName evidence="4">Siroheme synthase</fullName>
    </submittedName>
</protein>
<name>A0AAW2L1D5_SESRA</name>
<evidence type="ECO:0000313" key="4">
    <source>
        <dbReference type="EMBL" id="KAL0313065.1"/>
    </source>
</evidence>